<feature type="region of interest" description="Disordered" evidence="2">
    <location>
        <begin position="303"/>
        <end position="479"/>
    </location>
</feature>
<feature type="domain" description="CCHC-type" evidence="3">
    <location>
        <begin position="270"/>
        <end position="285"/>
    </location>
</feature>
<dbReference type="AlphaFoldDB" id="A0ABD3GAD1"/>
<dbReference type="InterPro" id="IPR040256">
    <property type="entry name" value="At4g02000-like"/>
</dbReference>
<dbReference type="EMBL" id="JBJQOH010000008">
    <property type="protein sequence ID" value="KAL3675020.1"/>
    <property type="molecule type" value="Genomic_DNA"/>
</dbReference>
<reference evidence="4 5" key="1">
    <citation type="submission" date="2024-09" db="EMBL/GenBank/DDBJ databases">
        <title>Chromosome-scale assembly of Riccia sorocarpa.</title>
        <authorList>
            <person name="Paukszto L."/>
        </authorList>
    </citation>
    <scope>NUCLEOTIDE SEQUENCE [LARGE SCALE GENOMIC DNA]</scope>
    <source>
        <strain evidence="4">LP-2024</strain>
        <tissue evidence="4">Aerial parts of the thallus</tissue>
    </source>
</reference>
<dbReference type="InterPro" id="IPR001878">
    <property type="entry name" value="Znf_CCHC"/>
</dbReference>
<keyword evidence="1" id="KW-0862">Zinc</keyword>
<dbReference type="PROSITE" id="PS50158">
    <property type="entry name" value="ZF_CCHC"/>
    <property type="match status" value="1"/>
</dbReference>
<comment type="caution">
    <text evidence="4">The sequence shown here is derived from an EMBL/GenBank/DDBJ whole genome shotgun (WGS) entry which is preliminary data.</text>
</comment>
<evidence type="ECO:0000313" key="5">
    <source>
        <dbReference type="Proteomes" id="UP001633002"/>
    </source>
</evidence>
<dbReference type="SMART" id="SM00343">
    <property type="entry name" value="ZnF_C2HC"/>
    <property type="match status" value="1"/>
</dbReference>
<keyword evidence="1" id="KW-0479">Metal-binding</keyword>
<proteinExistence type="predicted"/>
<evidence type="ECO:0000259" key="3">
    <source>
        <dbReference type="PROSITE" id="PS50158"/>
    </source>
</evidence>
<evidence type="ECO:0000256" key="2">
    <source>
        <dbReference type="SAM" id="MobiDB-lite"/>
    </source>
</evidence>
<dbReference type="PANTHER" id="PTHR31286">
    <property type="entry name" value="GLYCINE-RICH CELL WALL STRUCTURAL PROTEIN 1.8-LIKE"/>
    <property type="match status" value="1"/>
</dbReference>
<dbReference type="GO" id="GO:0008270">
    <property type="term" value="F:zinc ion binding"/>
    <property type="evidence" value="ECO:0007669"/>
    <property type="project" value="UniProtKB-KW"/>
</dbReference>
<gene>
    <name evidence="4" type="ORF">R1sor_024968</name>
</gene>
<protein>
    <recommendedName>
        <fullName evidence="3">CCHC-type domain-containing protein</fullName>
    </recommendedName>
</protein>
<feature type="compositionally biased region" description="Polar residues" evidence="2">
    <location>
        <begin position="406"/>
        <end position="424"/>
    </location>
</feature>
<dbReference type="InterPro" id="IPR036875">
    <property type="entry name" value="Znf_CCHC_sf"/>
</dbReference>
<feature type="compositionally biased region" description="Basic and acidic residues" evidence="2">
    <location>
        <begin position="456"/>
        <end position="479"/>
    </location>
</feature>
<feature type="compositionally biased region" description="Basic and acidic residues" evidence="2">
    <location>
        <begin position="303"/>
        <end position="320"/>
    </location>
</feature>
<keyword evidence="5" id="KW-1185">Reference proteome</keyword>
<evidence type="ECO:0000313" key="4">
    <source>
        <dbReference type="EMBL" id="KAL3675020.1"/>
    </source>
</evidence>
<feature type="compositionally biased region" description="Basic and acidic residues" evidence="2">
    <location>
        <begin position="425"/>
        <end position="437"/>
    </location>
</feature>
<dbReference type="SUPFAM" id="SSF57756">
    <property type="entry name" value="Retrovirus zinc finger-like domains"/>
    <property type="match status" value="1"/>
</dbReference>
<organism evidence="4 5">
    <name type="scientific">Riccia sorocarpa</name>
    <dbReference type="NCBI Taxonomy" id="122646"/>
    <lineage>
        <taxon>Eukaryota</taxon>
        <taxon>Viridiplantae</taxon>
        <taxon>Streptophyta</taxon>
        <taxon>Embryophyta</taxon>
        <taxon>Marchantiophyta</taxon>
        <taxon>Marchantiopsida</taxon>
        <taxon>Marchantiidae</taxon>
        <taxon>Marchantiales</taxon>
        <taxon>Ricciaceae</taxon>
        <taxon>Riccia</taxon>
    </lineage>
</organism>
<evidence type="ECO:0000256" key="1">
    <source>
        <dbReference type="PROSITE-ProRule" id="PRU00047"/>
    </source>
</evidence>
<feature type="compositionally biased region" description="Polar residues" evidence="2">
    <location>
        <begin position="333"/>
        <end position="348"/>
    </location>
</feature>
<accession>A0ABD3GAD1</accession>
<dbReference type="Proteomes" id="UP001633002">
    <property type="component" value="Unassembled WGS sequence"/>
</dbReference>
<dbReference type="PANTHER" id="PTHR31286:SF180">
    <property type="entry name" value="OS10G0362600 PROTEIN"/>
    <property type="match status" value="1"/>
</dbReference>
<keyword evidence="1" id="KW-0863">Zinc-finger</keyword>
<feature type="region of interest" description="Disordered" evidence="2">
    <location>
        <begin position="1"/>
        <end position="50"/>
    </location>
</feature>
<name>A0ABD3GAD1_9MARC</name>
<feature type="compositionally biased region" description="Acidic residues" evidence="2">
    <location>
        <begin position="368"/>
        <end position="383"/>
    </location>
</feature>
<sequence>MLEQQKQKSQGQPEDTVEKNTAHSQQPRSYAAATCNPNSSTAKTKRKELTAEEVQSRVADILKTIPKPQEGTEPSKILKYTLSDGATESFGRKTLELEEKAVIMYIGGINPLRDMVAKWSHEQFAVKLKLNIKQLQVLDRSHYLLTLETEEERAKILNAGPQYLNGRFVELMPWIADYDKTTLTRKRKPAWVSIAGLSPSLEGEGRKILSKLGKVLHMSGVDQQGRNKFFDVRGMVLLLVDVDHPEAIEIDYDGSCAEFKLYYEFLPEGCYTCHEVGHVARFCPQTTSTREVSKAELEEALRAARETKRTQENEATDKKRPVCPVENSRYDSENQPQGQNNDTSSSGGQRDVLAISVANPFDLLGSSNEEDDLEEDEDEEMGEEVPTIRIETQAEKTTPPGLDLNAVTTEETSPSRTLSAQRASSPEDTHEDNHSVEDMDASIAQKRVTYGNASSEADRERRISRGRPQEKKSRALTDI</sequence>